<dbReference type="InterPro" id="IPR027619">
    <property type="entry name" value="C-S_lyase_PatB-like"/>
</dbReference>
<organism evidence="7 8">
    <name type="scientific">Ruminiclostridium cellobioparum subsp. termitidis CT1112</name>
    <dbReference type="NCBI Taxonomy" id="1195236"/>
    <lineage>
        <taxon>Bacteria</taxon>
        <taxon>Bacillati</taxon>
        <taxon>Bacillota</taxon>
        <taxon>Clostridia</taxon>
        <taxon>Eubacteriales</taxon>
        <taxon>Oscillospiraceae</taxon>
        <taxon>Ruminiclostridium</taxon>
    </lineage>
</organism>
<dbReference type="AlphaFoldDB" id="S0FEX9"/>
<keyword evidence="7" id="KW-0032">Aminotransferase</keyword>
<dbReference type="EC" id="4.4.1.13" evidence="2"/>
<keyword evidence="8" id="KW-1185">Reference proteome</keyword>
<keyword evidence="3" id="KW-0663">Pyridoxal phosphate</keyword>
<dbReference type="eggNOG" id="COG1168">
    <property type="taxonomic scope" value="Bacteria"/>
</dbReference>
<dbReference type="STRING" id="1195236.CTER_5416"/>
<gene>
    <name evidence="7" type="ORF">CTER_5416</name>
</gene>
<evidence type="ECO:0000256" key="5">
    <source>
        <dbReference type="ARBA" id="ARBA00037974"/>
    </source>
</evidence>
<dbReference type="GO" id="GO:0030170">
    <property type="term" value="F:pyridoxal phosphate binding"/>
    <property type="evidence" value="ECO:0007669"/>
    <property type="project" value="InterPro"/>
</dbReference>
<dbReference type="InterPro" id="IPR004839">
    <property type="entry name" value="Aminotransferase_I/II_large"/>
</dbReference>
<dbReference type="PATRIC" id="fig|1195236.3.peg.5553"/>
<evidence type="ECO:0000256" key="4">
    <source>
        <dbReference type="ARBA" id="ARBA00023239"/>
    </source>
</evidence>
<evidence type="ECO:0000256" key="2">
    <source>
        <dbReference type="ARBA" id="ARBA00012224"/>
    </source>
</evidence>
<evidence type="ECO:0000256" key="3">
    <source>
        <dbReference type="ARBA" id="ARBA00022898"/>
    </source>
</evidence>
<evidence type="ECO:0000259" key="6">
    <source>
        <dbReference type="Pfam" id="PF00155"/>
    </source>
</evidence>
<accession>S0FEX9</accession>
<dbReference type="Gene3D" id="3.40.640.10">
    <property type="entry name" value="Type I PLP-dependent aspartate aminotransferase-like (Major domain)"/>
    <property type="match status" value="1"/>
</dbReference>
<keyword evidence="7" id="KW-0808">Transferase</keyword>
<sequence>MTYDFDEIIDRRNTNSIKYDFAKQRGKPEDAIPLWVADMDFKTLPQVTDALVKISRHGIFGYSEVREEYFSTLYKWYSDNFGWNIRPQWLVKTPGIVFAIAMAIRAFTQKGDGVIIQQPVYYPFSEAILANKRVLVNSPLVYDDGVYKIDFEDFEEKIVSGNVKVFILCNPHNPVGRVWTGEELIRLGEICLKHGVMVVSDEIHADFIFEGYKHLIFAALKPEFANMTITCTAPSKTFNLAGLQVSNIFIQNVNMKFRFEQEIVKSGYSQLNTMGLAACHAAYEYGAEWLSQLKTYLAGNLSFVRNFLNERLPGIKLVEPQGTYLIWLDFNELGLSDNALEDLVANEARLWLDNGLMFGEEGRGFQRINIACPRQILVRAFEQLEAAVSRLRK</sequence>
<evidence type="ECO:0000256" key="1">
    <source>
        <dbReference type="ARBA" id="ARBA00001933"/>
    </source>
</evidence>
<comment type="caution">
    <text evidence="7">The sequence shown here is derived from an EMBL/GenBank/DDBJ whole genome shotgun (WGS) entry which is preliminary data.</text>
</comment>
<name>S0FEX9_RUMCE</name>
<dbReference type="InterPro" id="IPR015424">
    <property type="entry name" value="PyrdxlP-dep_Trfase"/>
</dbReference>
<reference evidence="7 8" key="1">
    <citation type="journal article" date="2013" name="Genome Announc.">
        <title>Draft Genome Sequence of the Cellulolytic, Mesophilic, Anaerobic Bacterium Clostridium termitidis Strain CT1112 (DSM 5398).</title>
        <authorList>
            <person name="Lal S."/>
            <person name="Ramachandran U."/>
            <person name="Zhang X."/>
            <person name="Munir R."/>
            <person name="Sparling R."/>
            <person name="Levin D.B."/>
        </authorList>
    </citation>
    <scope>NUCLEOTIDE SEQUENCE [LARGE SCALE GENOMIC DNA]</scope>
    <source>
        <strain evidence="7 8">CT1112</strain>
    </source>
</reference>
<dbReference type="PANTHER" id="PTHR43525:SF1">
    <property type="entry name" value="PROTEIN MALY"/>
    <property type="match status" value="1"/>
</dbReference>
<proteinExistence type="inferred from homology"/>
<evidence type="ECO:0000313" key="7">
    <source>
        <dbReference type="EMBL" id="EMS69005.1"/>
    </source>
</evidence>
<dbReference type="SUPFAM" id="SSF53383">
    <property type="entry name" value="PLP-dependent transferases"/>
    <property type="match status" value="1"/>
</dbReference>
<dbReference type="EMBL" id="AORV01000078">
    <property type="protein sequence ID" value="EMS69005.1"/>
    <property type="molecule type" value="Genomic_DNA"/>
</dbReference>
<dbReference type="InterPro" id="IPR015421">
    <property type="entry name" value="PyrdxlP-dep_Trfase_major"/>
</dbReference>
<dbReference type="Pfam" id="PF00155">
    <property type="entry name" value="Aminotran_1_2"/>
    <property type="match status" value="1"/>
</dbReference>
<evidence type="ECO:0000313" key="8">
    <source>
        <dbReference type="Proteomes" id="UP000014155"/>
    </source>
</evidence>
<comment type="similarity">
    <text evidence="5">Belongs to the class-II pyridoxal-phosphate-dependent aminotransferase family. MalY/PatB cystathionine beta-lyase subfamily.</text>
</comment>
<dbReference type="Gene3D" id="3.90.1150.10">
    <property type="entry name" value="Aspartate Aminotransferase, domain 1"/>
    <property type="match status" value="1"/>
</dbReference>
<dbReference type="InterPro" id="IPR051798">
    <property type="entry name" value="Class-II_PLP-Dep_Aminotrans"/>
</dbReference>
<comment type="cofactor">
    <cofactor evidence="1">
        <name>pyridoxal 5'-phosphate</name>
        <dbReference type="ChEBI" id="CHEBI:597326"/>
    </cofactor>
</comment>
<keyword evidence="4 7" id="KW-0456">Lyase</keyword>
<feature type="domain" description="Aminotransferase class I/classII large" evidence="6">
    <location>
        <begin position="32"/>
        <end position="375"/>
    </location>
</feature>
<dbReference type="NCBIfam" id="TIGR04350">
    <property type="entry name" value="C_S_lyase_PatB"/>
    <property type="match status" value="1"/>
</dbReference>
<protein>
    <recommendedName>
        <fullName evidence="2">cysteine-S-conjugate beta-lyase</fullName>
        <ecNumber evidence="2">4.4.1.13</ecNumber>
    </recommendedName>
</protein>
<dbReference type="InterPro" id="IPR015422">
    <property type="entry name" value="PyrdxlP-dep_Trfase_small"/>
</dbReference>
<dbReference type="RefSeq" id="WP_004631124.1">
    <property type="nucleotide sequence ID" value="NZ_AORV01000078.1"/>
</dbReference>
<dbReference type="GO" id="GO:0008483">
    <property type="term" value="F:transaminase activity"/>
    <property type="evidence" value="ECO:0007669"/>
    <property type="project" value="UniProtKB-KW"/>
</dbReference>
<dbReference type="GO" id="GO:0047804">
    <property type="term" value="F:cysteine-S-conjugate beta-lyase activity"/>
    <property type="evidence" value="ECO:0007669"/>
    <property type="project" value="UniProtKB-EC"/>
</dbReference>
<dbReference type="CDD" id="cd00609">
    <property type="entry name" value="AAT_like"/>
    <property type="match status" value="1"/>
</dbReference>
<dbReference type="PANTHER" id="PTHR43525">
    <property type="entry name" value="PROTEIN MALY"/>
    <property type="match status" value="1"/>
</dbReference>
<dbReference type="Proteomes" id="UP000014155">
    <property type="component" value="Unassembled WGS sequence"/>
</dbReference>